<comment type="caution">
    <text evidence="1">The sequence shown here is derived from an EMBL/GenBank/DDBJ whole genome shotgun (WGS) entry which is preliminary data.</text>
</comment>
<dbReference type="STRING" id="246199.CUS_4289"/>
<dbReference type="AlphaFoldDB" id="E9SHH0"/>
<gene>
    <name evidence="1" type="ORF">CUS_4289</name>
</gene>
<evidence type="ECO:0008006" key="3">
    <source>
        <dbReference type="Google" id="ProtNLM"/>
    </source>
</evidence>
<dbReference type="EMBL" id="ADKM02000132">
    <property type="protein sequence ID" value="EGC01273.1"/>
    <property type="molecule type" value="Genomic_DNA"/>
</dbReference>
<protein>
    <recommendedName>
        <fullName evidence="3">Transposase (putative) YhgA-like domain-containing protein</fullName>
    </recommendedName>
</protein>
<reference evidence="1 2" key="1">
    <citation type="submission" date="2011-02" db="EMBL/GenBank/DDBJ databases">
        <authorList>
            <person name="Nelson K.E."/>
            <person name="Sutton G."/>
            <person name="Torralba M."/>
            <person name="Durkin S."/>
            <person name="Harkins D."/>
            <person name="Montgomery R."/>
            <person name="Ziemer C."/>
            <person name="Klaassens E."/>
            <person name="Ocuiv P."/>
            <person name="Morrison M."/>
        </authorList>
    </citation>
    <scope>NUCLEOTIDE SEQUENCE [LARGE SCALE GENOMIC DNA]</scope>
    <source>
        <strain evidence="1 2">8</strain>
    </source>
</reference>
<feature type="non-terminal residue" evidence="1">
    <location>
        <position position="228"/>
    </location>
</feature>
<evidence type="ECO:0000313" key="2">
    <source>
        <dbReference type="Proteomes" id="UP000004259"/>
    </source>
</evidence>
<dbReference type="OrthoDB" id="9798384at2"/>
<organism evidence="1 2">
    <name type="scientific">Ruminococcus albus 8</name>
    <dbReference type="NCBI Taxonomy" id="246199"/>
    <lineage>
        <taxon>Bacteria</taxon>
        <taxon>Bacillati</taxon>
        <taxon>Bacillota</taxon>
        <taxon>Clostridia</taxon>
        <taxon>Eubacteriales</taxon>
        <taxon>Oscillospiraceae</taxon>
        <taxon>Ruminococcus</taxon>
    </lineage>
</organism>
<dbReference type="eggNOG" id="ENOG502Z9EJ">
    <property type="taxonomic scope" value="Bacteria"/>
</dbReference>
<evidence type="ECO:0000313" key="1">
    <source>
        <dbReference type="EMBL" id="EGC01273.1"/>
    </source>
</evidence>
<sequence>MSKTNRKYKDRLFTFIFGNPQNREWTLSLYNAVNGSDYTNAEDIEFTTIENAVYMGMKNDVSFLVENTMNFYEHQSSYNPNMPLRFFLYAAMVYEKRVFENPEPYDRFSSVLQNLPAPKCICFYNGTDTKKDREILKLSNAFKDGKKSDIEVKVTMLNINFGYNKEILESCKPLYDYSWLVNEIRENQKKMELEEAVDKAIDALSDGSPIRPFIMNNRAEVKHMYITE</sequence>
<accession>E9SHH0</accession>
<name>E9SHH0_RUMAL</name>
<keyword evidence="2" id="KW-1185">Reference proteome</keyword>
<dbReference type="Proteomes" id="UP000004259">
    <property type="component" value="Unassembled WGS sequence"/>
</dbReference>
<proteinExistence type="predicted"/>